<evidence type="ECO:0000256" key="22">
    <source>
        <dbReference type="PIRSR" id="PIRSR600829-3"/>
    </source>
</evidence>
<feature type="binding site" evidence="23">
    <location>
        <position position="78"/>
    </location>
    <ligand>
        <name>a divalent metal cation</name>
        <dbReference type="ChEBI" id="CHEBI:60240"/>
    </ligand>
</feature>
<dbReference type="AlphaFoldDB" id="A0A4R6XZL8"/>
<sequence>MPDSGFRGPKEILRAFVWSMQGLKATYVAEASFRMEIYLFIILLPCAFLLSTNHIELILLIGSALLVLLVEIINSAIEAVVDLICGEQRHELAGRAKDMGSAAVFMSQVIVVLVWGVIFYHQVLS</sequence>
<keyword evidence="16 24" id="KW-0443">Lipid metabolism</keyword>
<feature type="binding site" evidence="22">
    <location>
        <position position="78"/>
    </location>
    <ligand>
        <name>ATP</name>
        <dbReference type="ChEBI" id="CHEBI:30616"/>
    </ligand>
</feature>
<feature type="binding site" evidence="22">
    <location>
        <position position="30"/>
    </location>
    <ligand>
        <name>ATP</name>
        <dbReference type="ChEBI" id="CHEBI:30616"/>
    </ligand>
</feature>
<feature type="transmembrane region" description="Helical" evidence="24">
    <location>
        <begin position="33"/>
        <end position="51"/>
    </location>
</feature>
<protein>
    <recommendedName>
        <fullName evidence="4 24">Diacylglycerol kinase</fullName>
        <ecNumber evidence="3 24">2.7.1.107</ecNumber>
    </recommendedName>
</protein>
<evidence type="ECO:0000256" key="20">
    <source>
        <dbReference type="PIRSR" id="PIRSR600829-1"/>
    </source>
</evidence>
<keyword evidence="6" id="KW-0444">Lipid biosynthesis</keyword>
<accession>A0A4R6XZL8</accession>
<dbReference type="CDD" id="cd14264">
    <property type="entry name" value="DAGK_IM"/>
    <property type="match status" value="1"/>
</dbReference>
<dbReference type="GO" id="GO:0005524">
    <property type="term" value="F:ATP binding"/>
    <property type="evidence" value="ECO:0007669"/>
    <property type="project" value="UniProtKB-KW"/>
</dbReference>
<feature type="binding site" evidence="23">
    <location>
        <position position="30"/>
    </location>
    <ligand>
        <name>a divalent metal cation</name>
        <dbReference type="ChEBI" id="CHEBI:60240"/>
    </ligand>
</feature>
<keyword evidence="9 24" id="KW-0812">Transmembrane</keyword>
<keyword evidence="11 22" id="KW-0547">Nucleotide-binding</keyword>
<dbReference type="Pfam" id="PF01219">
    <property type="entry name" value="DAGK_prokar"/>
    <property type="match status" value="1"/>
</dbReference>
<evidence type="ECO:0000256" key="15">
    <source>
        <dbReference type="ARBA" id="ARBA00022989"/>
    </source>
</evidence>
<reference evidence="25 26" key="1">
    <citation type="submission" date="2019-03" db="EMBL/GenBank/DDBJ databases">
        <title>Genomic Encyclopedia of Type Strains, Phase IV (KMG-IV): sequencing the most valuable type-strain genomes for metagenomic binning, comparative biology and taxonomic classification.</title>
        <authorList>
            <person name="Goeker M."/>
        </authorList>
    </citation>
    <scope>NUCLEOTIDE SEQUENCE [LARGE SCALE GENOMIC DNA]</scope>
    <source>
        <strain evidence="25 26">DSM 25488</strain>
    </source>
</reference>
<dbReference type="GO" id="GO:0006654">
    <property type="term" value="P:phosphatidic acid biosynthetic process"/>
    <property type="evidence" value="ECO:0007669"/>
    <property type="project" value="InterPro"/>
</dbReference>
<keyword evidence="18" id="KW-0594">Phospholipid biosynthesis</keyword>
<evidence type="ECO:0000256" key="13">
    <source>
        <dbReference type="ARBA" id="ARBA00022840"/>
    </source>
</evidence>
<comment type="subcellular location">
    <subcellularLocation>
        <location evidence="1 24">Cell inner membrane</location>
        <topology evidence="1 24">Multi-pass membrane protein</topology>
    </subcellularLocation>
</comment>
<comment type="cofactor">
    <cofactor evidence="23">
        <name>Mg(2+)</name>
        <dbReference type="ChEBI" id="CHEBI:18420"/>
    </cofactor>
    <text evidence="23">Mn(2+), Zn(2+), Cd(2+) and Co(2+) support activity to lesser extents.</text>
</comment>
<dbReference type="Gene3D" id="1.10.287.3610">
    <property type="match status" value="1"/>
</dbReference>
<keyword evidence="15 24" id="KW-1133">Transmembrane helix</keyword>
<keyword evidence="17 24" id="KW-0472">Membrane</keyword>
<evidence type="ECO:0000256" key="5">
    <source>
        <dbReference type="ARBA" id="ARBA00022475"/>
    </source>
</evidence>
<evidence type="ECO:0000256" key="18">
    <source>
        <dbReference type="ARBA" id="ARBA00023209"/>
    </source>
</evidence>
<dbReference type="GO" id="GO:0004143">
    <property type="term" value="F:ATP-dependent diacylglycerol kinase activity"/>
    <property type="evidence" value="ECO:0007669"/>
    <property type="project" value="UniProtKB-EC"/>
</dbReference>
<evidence type="ECO:0000256" key="16">
    <source>
        <dbReference type="ARBA" id="ARBA00023098"/>
    </source>
</evidence>
<keyword evidence="7 24" id="KW-0997">Cell inner membrane</keyword>
<comment type="catalytic activity">
    <reaction evidence="24">
        <text>a 1,2-diacyl-sn-glycerol + ATP = a 1,2-diacyl-sn-glycero-3-phosphate + ADP + H(+)</text>
        <dbReference type="Rhea" id="RHEA:10272"/>
        <dbReference type="ChEBI" id="CHEBI:15378"/>
        <dbReference type="ChEBI" id="CHEBI:17815"/>
        <dbReference type="ChEBI" id="CHEBI:30616"/>
        <dbReference type="ChEBI" id="CHEBI:58608"/>
        <dbReference type="ChEBI" id="CHEBI:456216"/>
        <dbReference type="EC" id="2.7.1.107"/>
    </reaction>
</comment>
<proteinExistence type="inferred from homology"/>
<keyword evidence="26" id="KW-1185">Reference proteome</keyword>
<name>A0A4R6XZL8_9GAMM</name>
<organism evidence="25 26">
    <name type="scientific">Marinicella litoralis</name>
    <dbReference type="NCBI Taxonomy" id="644220"/>
    <lineage>
        <taxon>Bacteria</taxon>
        <taxon>Pseudomonadati</taxon>
        <taxon>Pseudomonadota</taxon>
        <taxon>Gammaproteobacteria</taxon>
        <taxon>Lysobacterales</taxon>
        <taxon>Marinicellaceae</taxon>
        <taxon>Marinicella</taxon>
    </lineage>
</organism>
<dbReference type="RefSeq" id="WP_099017627.1">
    <property type="nucleotide sequence ID" value="NZ_NIHB01000001.1"/>
</dbReference>
<evidence type="ECO:0000313" key="26">
    <source>
        <dbReference type="Proteomes" id="UP000295724"/>
    </source>
</evidence>
<evidence type="ECO:0000256" key="17">
    <source>
        <dbReference type="ARBA" id="ARBA00023136"/>
    </source>
</evidence>
<feature type="binding site" evidence="21">
    <location>
        <position position="101"/>
    </location>
    <ligand>
        <name>substrate</name>
    </ligand>
</feature>
<evidence type="ECO:0000256" key="9">
    <source>
        <dbReference type="ARBA" id="ARBA00022692"/>
    </source>
</evidence>
<evidence type="ECO:0000256" key="8">
    <source>
        <dbReference type="ARBA" id="ARBA00022679"/>
    </source>
</evidence>
<dbReference type="PANTHER" id="PTHR34299:SF1">
    <property type="entry name" value="DIACYLGLYCEROL KINASE"/>
    <property type="match status" value="1"/>
</dbReference>
<evidence type="ECO:0000313" key="25">
    <source>
        <dbReference type="EMBL" id="TDR23757.1"/>
    </source>
</evidence>
<dbReference type="InterPro" id="IPR000829">
    <property type="entry name" value="DAGK"/>
</dbReference>
<evidence type="ECO:0000256" key="7">
    <source>
        <dbReference type="ARBA" id="ARBA00022519"/>
    </source>
</evidence>
<evidence type="ECO:0000256" key="14">
    <source>
        <dbReference type="ARBA" id="ARBA00022842"/>
    </source>
</evidence>
<keyword evidence="13 22" id="KW-0067">ATP-binding</keyword>
<feature type="active site" description="Proton acceptor" evidence="20">
    <location>
        <position position="71"/>
    </location>
</feature>
<evidence type="ECO:0000256" key="1">
    <source>
        <dbReference type="ARBA" id="ARBA00004429"/>
    </source>
</evidence>
<comment type="function">
    <text evidence="24">Catalyzes the ATP-dependent phosphorylation of sn-l,2-diacylglycerol (DAG) to phosphatidic acid. Involved in the recycling of diacylglycerol produced as a by-product during membrane-derived oligosaccharide (MDO) biosynthesis.</text>
</comment>
<keyword evidence="14 23" id="KW-0460">Magnesium</keyword>
<keyword evidence="8 24" id="KW-0808">Transferase</keyword>
<evidence type="ECO:0000256" key="19">
    <source>
        <dbReference type="ARBA" id="ARBA00023264"/>
    </source>
</evidence>
<feature type="binding site" evidence="21">
    <location>
        <position position="71"/>
    </location>
    <ligand>
        <name>substrate</name>
    </ligand>
</feature>
<keyword evidence="5" id="KW-1003">Cell membrane</keyword>
<feature type="transmembrane region" description="Helical" evidence="24">
    <location>
        <begin position="57"/>
        <end position="81"/>
    </location>
</feature>
<keyword evidence="10 23" id="KW-0479">Metal-binding</keyword>
<evidence type="ECO:0000256" key="2">
    <source>
        <dbReference type="ARBA" id="ARBA00005967"/>
    </source>
</evidence>
<dbReference type="EC" id="2.7.1.107" evidence="3 24"/>
<evidence type="ECO:0000256" key="3">
    <source>
        <dbReference type="ARBA" id="ARBA00012133"/>
    </source>
</evidence>
<evidence type="ECO:0000256" key="6">
    <source>
        <dbReference type="ARBA" id="ARBA00022516"/>
    </source>
</evidence>
<dbReference type="InterPro" id="IPR033718">
    <property type="entry name" value="DAGK_prok"/>
</dbReference>
<keyword evidence="12 24" id="KW-0418">Kinase</keyword>
<dbReference type="GO" id="GO:0046872">
    <property type="term" value="F:metal ion binding"/>
    <property type="evidence" value="ECO:0007669"/>
    <property type="project" value="UniProtKB-KW"/>
</dbReference>
<dbReference type="EMBL" id="SNZB01000001">
    <property type="protein sequence ID" value="TDR23757.1"/>
    <property type="molecule type" value="Genomic_DNA"/>
</dbReference>
<dbReference type="Proteomes" id="UP000295724">
    <property type="component" value="Unassembled WGS sequence"/>
</dbReference>
<comment type="similarity">
    <text evidence="2 24">Belongs to the bacterial diacylglycerol kinase family.</text>
</comment>
<comment type="caution">
    <text evidence="25">The sequence shown here is derived from an EMBL/GenBank/DDBJ whole genome shotgun (WGS) entry which is preliminary data.</text>
</comment>
<keyword evidence="19 24" id="KW-1208">Phospholipid metabolism</keyword>
<evidence type="ECO:0000256" key="23">
    <source>
        <dbReference type="PIRSR" id="PIRSR600829-4"/>
    </source>
</evidence>
<dbReference type="OrthoDB" id="9796011at2"/>
<dbReference type="InterPro" id="IPR036945">
    <property type="entry name" value="DAGK_sf"/>
</dbReference>
<feature type="binding site" evidence="22">
    <location>
        <begin position="97"/>
        <end position="98"/>
    </location>
    <ligand>
        <name>ATP</name>
        <dbReference type="ChEBI" id="CHEBI:30616"/>
    </ligand>
</feature>
<dbReference type="GO" id="GO:0005886">
    <property type="term" value="C:plasma membrane"/>
    <property type="evidence" value="ECO:0007669"/>
    <property type="project" value="UniProtKB-SubCell"/>
</dbReference>
<evidence type="ECO:0000256" key="11">
    <source>
        <dbReference type="ARBA" id="ARBA00022741"/>
    </source>
</evidence>
<evidence type="ECO:0000256" key="4">
    <source>
        <dbReference type="ARBA" id="ARBA00017575"/>
    </source>
</evidence>
<evidence type="ECO:0000256" key="24">
    <source>
        <dbReference type="RuleBase" id="RU363065"/>
    </source>
</evidence>
<dbReference type="PANTHER" id="PTHR34299">
    <property type="entry name" value="DIACYLGLYCEROL KINASE"/>
    <property type="match status" value="1"/>
</dbReference>
<evidence type="ECO:0000256" key="10">
    <source>
        <dbReference type="ARBA" id="ARBA00022723"/>
    </source>
</evidence>
<dbReference type="PROSITE" id="PS01069">
    <property type="entry name" value="DAGK_PROKAR"/>
    <property type="match status" value="1"/>
</dbReference>
<evidence type="ECO:0000256" key="21">
    <source>
        <dbReference type="PIRSR" id="PIRSR600829-2"/>
    </source>
</evidence>
<feature type="transmembrane region" description="Helical" evidence="24">
    <location>
        <begin position="102"/>
        <end position="123"/>
    </location>
</feature>
<gene>
    <name evidence="25" type="ORF">C8D91_0623</name>
</gene>
<evidence type="ECO:0000256" key="12">
    <source>
        <dbReference type="ARBA" id="ARBA00022777"/>
    </source>
</evidence>